<dbReference type="SUPFAM" id="SSF57802">
    <property type="entry name" value="Rubredoxin-like"/>
    <property type="match status" value="1"/>
</dbReference>
<comment type="caution">
    <text evidence="2">The sequence shown here is derived from an EMBL/GenBank/DDBJ whole genome shotgun (WGS) entry which is preliminary data.</text>
</comment>
<evidence type="ECO:0008006" key="3">
    <source>
        <dbReference type="Google" id="ProtNLM"/>
    </source>
</evidence>
<reference evidence="2" key="1">
    <citation type="journal article" date="2015" name="Nature">
        <title>Complex archaea that bridge the gap between prokaryotes and eukaryotes.</title>
        <authorList>
            <person name="Spang A."/>
            <person name="Saw J.H."/>
            <person name="Jorgensen S.L."/>
            <person name="Zaremba-Niedzwiedzka K."/>
            <person name="Martijn J."/>
            <person name="Lind A.E."/>
            <person name="van Eijk R."/>
            <person name="Schleper C."/>
            <person name="Guy L."/>
            <person name="Ettema T.J."/>
        </authorList>
    </citation>
    <scope>NUCLEOTIDE SEQUENCE</scope>
</reference>
<feature type="region of interest" description="Disordered" evidence="1">
    <location>
        <begin position="60"/>
        <end position="83"/>
    </location>
</feature>
<evidence type="ECO:0000256" key="1">
    <source>
        <dbReference type="SAM" id="MobiDB-lite"/>
    </source>
</evidence>
<protein>
    <recommendedName>
        <fullName evidence="3">Rubredoxin-like domain-containing protein</fullName>
    </recommendedName>
</protein>
<proteinExistence type="predicted"/>
<name>A0A0F9AYV7_9ZZZZ</name>
<feature type="region of interest" description="Disordered" evidence="1">
    <location>
        <begin position="1"/>
        <end position="23"/>
    </location>
</feature>
<dbReference type="AlphaFoldDB" id="A0A0F9AYV7"/>
<feature type="compositionally biased region" description="Basic and acidic residues" evidence="1">
    <location>
        <begin position="74"/>
        <end position="83"/>
    </location>
</feature>
<evidence type="ECO:0000313" key="2">
    <source>
        <dbReference type="EMBL" id="KKK83564.1"/>
    </source>
</evidence>
<dbReference type="EMBL" id="LAZR01052165">
    <property type="protein sequence ID" value="KKK83564.1"/>
    <property type="molecule type" value="Genomic_DNA"/>
</dbReference>
<sequence>MTQPTTPANDIETARRHHKRHGDMDGKTCLLSECALHYPRPTTYTCKVCGYTWTPRPKRFEQGRSKPIQCPHCQSKDWDKQGS</sequence>
<accession>A0A0F9AYV7</accession>
<gene>
    <name evidence="2" type="ORF">LCGC14_2792080</name>
</gene>
<organism evidence="2">
    <name type="scientific">marine sediment metagenome</name>
    <dbReference type="NCBI Taxonomy" id="412755"/>
    <lineage>
        <taxon>unclassified sequences</taxon>
        <taxon>metagenomes</taxon>
        <taxon>ecological metagenomes</taxon>
    </lineage>
</organism>